<reference evidence="2" key="1">
    <citation type="submission" date="2022-06" db="EMBL/GenBank/DDBJ databases">
        <title>Aquibacillus sp. a new bacterium isolated from soil saline samples.</title>
        <authorList>
            <person name="Galisteo C."/>
            <person name="De La Haba R."/>
            <person name="Sanchez-Porro C."/>
            <person name="Ventosa A."/>
        </authorList>
    </citation>
    <scope>NUCLEOTIDE SEQUENCE</scope>
    <source>
        <strain evidence="2">3ASR75-54</strain>
    </source>
</reference>
<name>A0A9X3WHN8_9BACI</name>
<dbReference type="SUPFAM" id="SSF110836">
    <property type="entry name" value="Hypothetical protein SAV1430"/>
    <property type="match status" value="1"/>
</dbReference>
<sequence length="87" mass="9825">MSVRIEATPNPNAMKFTTNSLIFEGNNSFSIMPGQTSEYKILNDLMALDGVDNVFGFQNFITVNKKVDIEWESLSDQVKEIIENNGY</sequence>
<feature type="domain" description="Scaffold protein Nfu/NifU N-terminal" evidence="1">
    <location>
        <begin position="3"/>
        <end position="86"/>
    </location>
</feature>
<dbReference type="AlphaFoldDB" id="A0A9X3WHN8"/>
<dbReference type="InterPro" id="IPR036498">
    <property type="entry name" value="Nfu/NifU_N_sf"/>
</dbReference>
<evidence type="ECO:0000313" key="2">
    <source>
        <dbReference type="EMBL" id="MDC3417226.1"/>
    </source>
</evidence>
<evidence type="ECO:0000259" key="1">
    <source>
        <dbReference type="SMART" id="SM00932"/>
    </source>
</evidence>
<protein>
    <submittedName>
        <fullName evidence="2">NifU N-terminal domain-containing protein</fullName>
    </submittedName>
</protein>
<dbReference type="Gene3D" id="3.30.1370.70">
    <property type="entry name" value="Scaffold protein Nfu/NifU, N-terminal domain"/>
    <property type="match status" value="1"/>
</dbReference>
<gene>
    <name evidence="2" type="ORF">NC799_09905</name>
</gene>
<proteinExistence type="predicted"/>
<organism evidence="2 3">
    <name type="scientific">Aquibacillus salsiterrae</name>
    <dbReference type="NCBI Taxonomy" id="2950439"/>
    <lineage>
        <taxon>Bacteria</taxon>
        <taxon>Bacillati</taxon>
        <taxon>Bacillota</taxon>
        <taxon>Bacilli</taxon>
        <taxon>Bacillales</taxon>
        <taxon>Bacillaceae</taxon>
        <taxon>Aquibacillus</taxon>
    </lineage>
</organism>
<keyword evidence="3" id="KW-1185">Reference proteome</keyword>
<dbReference type="Proteomes" id="UP001145069">
    <property type="component" value="Unassembled WGS sequence"/>
</dbReference>
<comment type="caution">
    <text evidence="2">The sequence shown here is derived from an EMBL/GenBank/DDBJ whole genome shotgun (WGS) entry which is preliminary data.</text>
</comment>
<dbReference type="EMBL" id="JAMQKC010000007">
    <property type="protein sequence ID" value="MDC3417226.1"/>
    <property type="molecule type" value="Genomic_DNA"/>
</dbReference>
<dbReference type="Pfam" id="PF08712">
    <property type="entry name" value="Nfu_N"/>
    <property type="match status" value="1"/>
</dbReference>
<dbReference type="SMART" id="SM00932">
    <property type="entry name" value="Nfu_N"/>
    <property type="match status" value="1"/>
</dbReference>
<dbReference type="InterPro" id="IPR014824">
    <property type="entry name" value="Nfu/NifU_N"/>
</dbReference>
<accession>A0A9X3WHN8</accession>
<dbReference type="RefSeq" id="WP_272446294.1">
    <property type="nucleotide sequence ID" value="NZ_JAMQKC010000007.1"/>
</dbReference>
<evidence type="ECO:0000313" key="3">
    <source>
        <dbReference type="Proteomes" id="UP001145069"/>
    </source>
</evidence>